<comment type="caution">
    <text evidence="1">The sequence shown here is derived from an EMBL/GenBank/DDBJ whole genome shotgun (WGS) entry which is preliminary data.</text>
</comment>
<dbReference type="AlphaFoldDB" id="A0A8X6PRQ8"/>
<evidence type="ECO:0000313" key="2">
    <source>
        <dbReference type="Proteomes" id="UP000887013"/>
    </source>
</evidence>
<protein>
    <submittedName>
        <fullName evidence="1">Uncharacterized protein</fullName>
    </submittedName>
</protein>
<feature type="non-terminal residue" evidence="1">
    <location>
        <position position="1"/>
    </location>
</feature>
<dbReference type="EMBL" id="BMAW01119587">
    <property type="protein sequence ID" value="GFT85453.1"/>
    <property type="molecule type" value="Genomic_DNA"/>
</dbReference>
<reference evidence="1" key="1">
    <citation type="submission" date="2020-08" db="EMBL/GenBank/DDBJ databases">
        <title>Multicomponent nature underlies the extraordinary mechanical properties of spider dragline silk.</title>
        <authorList>
            <person name="Kono N."/>
            <person name="Nakamura H."/>
            <person name="Mori M."/>
            <person name="Yoshida Y."/>
            <person name="Ohtoshi R."/>
            <person name="Malay A.D."/>
            <person name="Moran D.A.P."/>
            <person name="Tomita M."/>
            <person name="Numata K."/>
            <person name="Arakawa K."/>
        </authorList>
    </citation>
    <scope>NUCLEOTIDE SEQUENCE</scope>
</reference>
<name>A0A8X6PRQ8_NEPPI</name>
<organism evidence="1 2">
    <name type="scientific">Nephila pilipes</name>
    <name type="common">Giant wood spider</name>
    <name type="synonym">Nephila maculata</name>
    <dbReference type="NCBI Taxonomy" id="299642"/>
    <lineage>
        <taxon>Eukaryota</taxon>
        <taxon>Metazoa</taxon>
        <taxon>Ecdysozoa</taxon>
        <taxon>Arthropoda</taxon>
        <taxon>Chelicerata</taxon>
        <taxon>Arachnida</taxon>
        <taxon>Araneae</taxon>
        <taxon>Araneomorphae</taxon>
        <taxon>Entelegynae</taxon>
        <taxon>Araneoidea</taxon>
        <taxon>Nephilidae</taxon>
        <taxon>Nephila</taxon>
    </lineage>
</organism>
<proteinExistence type="predicted"/>
<sequence length="45" mass="5071">MLGSLKIDSLILKTNNNWTLTLADNGFASNYRQAQVALLHHQVFL</sequence>
<dbReference type="Proteomes" id="UP000887013">
    <property type="component" value="Unassembled WGS sequence"/>
</dbReference>
<keyword evidence="2" id="KW-1185">Reference proteome</keyword>
<accession>A0A8X6PRQ8</accession>
<gene>
    <name evidence="1" type="ORF">NPIL_443061</name>
</gene>
<evidence type="ECO:0000313" key="1">
    <source>
        <dbReference type="EMBL" id="GFT85453.1"/>
    </source>
</evidence>